<dbReference type="EC" id="3.2.1.89" evidence="3"/>
<evidence type="ECO:0000313" key="7">
    <source>
        <dbReference type="Proteomes" id="UP000008311"/>
    </source>
</evidence>
<organism evidence="6 7">
    <name type="scientific">Ricinus communis</name>
    <name type="common">Castor bean</name>
    <dbReference type="NCBI Taxonomy" id="3988"/>
    <lineage>
        <taxon>Eukaryota</taxon>
        <taxon>Viridiplantae</taxon>
        <taxon>Streptophyta</taxon>
        <taxon>Embryophyta</taxon>
        <taxon>Tracheophyta</taxon>
        <taxon>Spermatophyta</taxon>
        <taxon>Magnoliopsida</taxon>
        <taxon>eudicotyledons</taxon>
        <taxon>Gunneridae</taxon>
        <taxon>Pentapetalae</taxon>
        <taxon>rosids</taxon>
        <taxon>fabids</taxon>
        <taxon>Malpighiales</taxon>
        <taxon>Euphorbiaceae</taxon>
        <taxon>Acalyphoideae</taxon>
        <taxon>Acalypheae</taxon>
        <taxon>Ricinus</taxon>
    </lineage>
</organism>
<dbReference type="GO" id="GO:0045490">
    <property type="term" value="P:pectin catabolic process"/>
    <property type="evidence" value="ECO:0000318"/>
    <property type="project" value="GO_Central"/>
</dbReference>
<keyword evidence="4 6" id="KW-0378">Hydrolase</keyword>
<evidence type="ECO:0000256" key="3">
    <source>
        <dbReference type="ARBA" id="ARBA00012556"/>
    </source>
</evidence>
<dbReference type="GO" id="GO:0031218">
    <property type="term" value="F:arabinogalactan endo-1,4-beta-galactosidase activity"/>
    <property type="evidence" value="ECO:0007669"/>
    <property type="project" value="UniProtKB-EC"/>
</dbReference>
<dbReference type="EMBL" id="EQ976080">
    <property type="protein sequence ID" value="EEF26962.1"/>
    <property type="molecule type" value="Genomic_DNA"/>
</dbReference>
<dbReference type="Gene3D" id="3.20.20.80">
    <property type="entry name" value="Glycosidases"/>
    <property type="match status" value="1"/>
</dbReference>
<dbReference type="SUPFAM" id="SSF51445">
    <property type="entry name" value="(Trans)glycosidases"/>
    <property type="match status" value="1"/>
</dbReference>
<evidence type="ECO:0000256" key="5">
    <source>
        <dbReference type="ARBA" id="ARBA00023295"/>
    </source>
</evidence>
<dbReference type="PANTHER" id="PTHR34983">
    <property type="entry name" value="ARABINOGALACTAN ENDO-BETA-1,4-GALACTANASE A"/>
    <property type="match status" value="1"/>
</dbReference>
<keyword evidence="5 6" id="KW-0326">Glycosidase</keyword>
<dbReference type="GO" id="GO:0015926">
    <property type="term" value="F:glucosidase activity"/>
    <property type="evidence" value="ECO:0007669"/>
    <property type="project" value="InterPro"/>
</dbReference>
<evidence type="ECO:0000313" key="6">
    <source>
        <dbReference type="EMBL" id="EEF26962.1"/>
    </source>
</evidence>
<evidence type="ECO:0000256" key="1">
    <source>
        <dbReference type="ARBA" id="ARBA00001695"/>
    </source>
</evidence>
<dbReference type="eggNOG" id="ENOG502QU6R">
    <property type="taxonomic scope" value="Eukaryota"/>
</dbReference>
<dbReference type="Pfam" id="PF07745">
    <property type="entry name" value="Glyco_hydro_53"/>
    <property type="match status" value="1"/>
</dbReference>
<sequence length="343" mass="37686">MAQHFITTTGDYMRTTIRVMRTLALTAGLLTGAISQAATFANGADVGWVTQQESSHYSWYNGSGVKTDPFVLLKNLNINAVRLRVWVNPSGGWCDGKDVLYKAQRAKAQGQRIMVDFHYSDTWADPGHQTKPAAWSNHGISQLYTDVYSHTTGILNYLKSNGITVDWVQVGNEINGGMLWPEGSTSNFSQLAQLINSGYNGVKAVYPNAPVIVHVANGYDGAKVQWFFDSLRNNGGKFDMVGLSHYPPANNWSSYNSQLDQTMHNIVNRYNKPVVISEVGMDWTQAATAKAMLTDVIAKVKFLGSYGAGVFYWEPEAYPGWQGYTLGATDSGGKFTAAMSAFQ</sequence>
<comment type="catalytic activity">
    <reaction evidence="1">
        <text>The enzyme specifically hydrolyzes (1-&gt;4)-beta-D-galactosidic linkages in type I arabinogalactans.</text>
        <dbReference type="EC" id="3.2.1.89"/>
    </reaction>
</comment>
<comment type="similarity">
    <text evidence="2">Belongs to the glycosyl hydrolase 53 family.</text>
</comment>
<dbReference type="PANTHER" id="PTHR34983:SF1">
    <property type="entry name" value="ARABINOGALACTAN ENDO-BETA-1,4-GALACTANASE A"/>
    <property type="match status" value="1"/>
</dbReference>
<evidence type="ECO:0000256" key="2">
    <source>
        <dbReference type="ARBA" id="ARBA00010687"/>
    </source>
</evidence>
<proteinExistence type="inferred from homology"/>
<keyword evidence="7" id="KW-1185">Reference proteome</keyword>
<dbReference type="Proteomes" id="UP000008311">
    <property type="component" value="Unassembled WGS sequence"/>
</dbReference>
<gene>
    <name evidence="6" type="ORF">RCOM_0156350</name>
</gene>
<dbReference type="STRING" id="3988.B9TB00"/>
<reference evidence="7" key="1">
    <citation type="journal article" date="2010" name="Nat. Biotechnol.">
        <title>Draft genome sequence of the oilseed species Ricinus communis.</title>
        <authorList>
            <person name="Chan A.P."/>
            <person name="Crabtree J."/>
            <person name="Zhao Q."/>
            <person name="Lorenzi H."/>
            <person name="Orvis J."/>
            <person name="Puiu D."/>
            <person name="Melake-Berhan A."/>
            <person name="Jones K.M."/>
            <person name="Redman J."/>
            <person name="Chen G."/>
            <person name="Cahoon E.B."/>
            <person name="Gedil M."/>
            <person name="Stanke M."/>
            <person name="Haas B.J."/>
            <person name="Wortman J.R."/>
            <person name="Fraser-Liggett C.M."/>
            <person name="Ravel J."/>
            <person name="Rabinowicz P.D."/>
        </authorList>
    </citation>
    <scope>NUCLEOTIDE SEQUENCE [LARGE SCALE GENOMIC DNA]</scope>
    <source>
        <strain evidence="7">cv. Hale</strain>
    </source>
</reference>
<protein>
    <recommendedName>
        <fullName evidence="3">arabinogalactan endo-beta-1,4-galactanase</fullName>
        <ecNumber evidence="3">3.2.1.89</ecNumber>
    </recommendedName>
</protein>
<dbReference type="InParanoid" id="B9TB00"/>
<dbReference type="InterPro" id="IPR011683">
    <property type="entry name" value="Glyco_hydro_53"/>
</dbReference>
<evidence type="ECO:0000256" key="4">
    <source>
        <dbReference type="ARBA" id="ARBA00022801"/>
    </source>
</evidence>
<dbReference type="InterPro" id="IPR017853">
    <property type="entry name" value="GH"/>
</dbReference>
<name>B9TB00_RICCO</name>
<accession>B9TB00</accession>
<dbReference type="AlphaFoldDB" id="B9TB00"/>